<dbReference type="Pfam" id="PF05504">
    <property type="entry name" value="Spore_GerAC"/>
    <property type="match status" value="1"/>
</dbReference>
<reference evidence="10" key="1">
    <citation type="journal article" date="2014" name="Int. J. Syst. Evol. Microbiol.">
        <title>Complete genome sequence of Corynebacterium casei LMG S-19264T (=DSM 44701T), isolated from a smear-ripened cheese.</title>
        <authorList>
            <consortium name="US DOE Joint Genome Institute (JGI-PGF)"/>
            <person name="Walter F."/>
            <person name="Albersmeier A."/>
            <person name="Kalinowski J."/>
            <person name="Ruckert C."/>
        </authorList>
    </citation>
    <scope>NUCLEOTIDE SEQUENCE</scope>
    <source>
        <strain evidence="10">CGMCC 1.12153</strain>
    </source>
</reference>
<keyword evidence="7" id="KW-0449">Lipoprotein</keyword>
<sequence>MLVKKGVFFKIPAIVLCFILLTGCWNSNELDEIGIVVAMGIDKTDDNQYELVAQVINPSEIATDAPTTRPPVSTYSTTGKTLLEAFRKLTHKSPRKMYLSQLRLLVLGKDLAEEGIISSLDLFYREHEFRTGFYVTIAKDTDVDTLLSTLTAYEKIPANKLMNSIEAVETGHGSSKGITIDELISQIHSKGQSPVIAGVFMEGPEEGGTNISNVENIDAPVKLTIDHLGVLKDDRLVGWLDEDASMGYNYILGNIKSSVITHPCQDGTASIEILRTQSSMDAAFAGGEPSISIELDLEGNIGELNCPIDLSKEDSIQNLNKETEKEIKRLMEASIKSAQNDYETDIFGFGSLIHRKNPKYWKTVENDWDTEFKDLHVDIQVKADLRRKGDSTQPIIKEG</sequence>
<dbReference type="PROSITE" id="PS51257">
    <property type="entry name" value="PROKAR_LIPOPROTEIN"/>
    <property type="match status" value="1"/>
</dbReference>
<keyword evidence="5" id="KW-0472">Membrane</keyword>
<protein>
    <submittedName>
        <fullName evidence="10">Germination protein GerKC</fullName>
    </submittedName>
</protein>
<evidence type="ECO:0000256" key="3">
    <source>
        <dbReference type="ARBA" id="ARBA00022544"/>
    </source>
</evidence>
<keyword evidence="3" id="KW-0309">Germination</keyword>
<evidence type="ECO:0000256" key="1">
    <source>
        <dbReference type="ARBA" id="ARBA00004635"/>
    </source>
</evidence>
<keyword evidence="6" id="KW-0564">Palmitate</keyword>
<dbReference type="Gene3D" id="3.30.300.210">
    <property type="entry name" value="Nutrient germinant receptor protein C, domain 3"/>
    <property type="match status" value="1"/>
</dbReference>
<dbReference type="AlphaFoldDB" id="A0A917B885"/>
<evidence type="ECO:0000259" key="9">
    <source>
        <dbReference type="Pfam" id="PF25198"/>
    </source>
</evidence>
<keyword evidence="4" id="KW-0732">Signal</keyword>
<gene>
    <name evidence="10" type="primary">gerKC</name>
    <name evidence="10" type="ORF">GCM10010954_30460</name>
</gene>
<name>A0A917B885_HALAA</name>
<evidence type="ECO:0000256" key="7">
    <source>
        <dbReference type="ARBA" id="ARBA00023288"/>
    </source>
</evidence>
<dbReference type="InterPro" id="IPR057336">
    <property type="entry name" value="GerAC_N"/>
</dbReference>
<comment type="subcellular location">
    <subcellularLocation>
        <location evidence="1">Membrane</location>
        <topology evidence="1">Lipid-anchor</topology>
    </subcellularLocation>
</comment>
<dbReference type="InterPro" id="IPR046953">
    <property type="entry name" value="Spore_GerAC-like_C"/>
</dbReference>
<dbReference type="PANTHER" id="PTHR35789">
    <property type="entry name" value="SPORE GERMINATION PROTEIN B3"/>
    <property type="match status" value="1"/>
</dbReference>
<dbReference type="EMBL" id="BMEL01000004">
    <property type="protein sequence ID" value="GGF29232.1"/>
    <property type="molecule type" value="Genomic_DNA"/>
</dbReference>
<organism evidence="10 11">
    <name type="scientific">Halobacillus andaensis</name>
    <dbReference type="NCBI Taxonomy" id="1176239"/>
    <lineage>
        <taxon>Bacteria</taxon>
        <taxon>Bacillati</taxon>
        <taxon>Bacillota</taxon>
        <taxon>Bacilli</taxon>
        <taxon>Bacillales</taxon>
        <taxon>Bacillaceae</taxon>
        <taxon>Halobacillus</taxon>
    </lineage>
</organism>
<evidence type="ECO:0000259" key="8">
    <source>
        <dbReference type="Pfam" id="PF05504"/>
    </source>
</evidence>
<proteinExistence type="inferred from homology"/>
<dbReference type="RefSeq" id="WP_188378378.1">
    <property type="nucleotide sequence ID" value="NZ_BMEL01000004.1"/>
</dbReference>
<dbReference type="Proteomes" id="UP000660110">
    <property type="component" value="Unassembled WGS sequence"/>
</dbReference>
<evidence type="ECO:0000313" key="11">
    <source>
        <dbReference type="Proteomes" id="UP000660110"/>
    </source>
</evidence>
<reference evidence="10" key="2">
    <citation type="submission" date="2020-09" db="EMBL/GenBank/DDBJ databases">
        <authorList>
            <person name="Sun Q."/>
            <person name="Zhou Y."/>
        </authorList>
    </citation>
    <scope>NUCLEOTIDE SEQUENCE</scope>
    <source>
        <strain evidence="10">CGMCC 1.12153</strain>
    </source>
</reference>
<dbReference type="GO" id="GO:0009847">
    <property type="term" value="P:spore germination"/>
    <property type="evidence" value="ECO:0007669"/>
    <property type="project" value="InterPro"/>
</dbReference>
<evidence type="ECO:0000256" key="6">
    <source>
        <dbReference type="ARBA" id="ARBA00023139"/>
    </source>
</evidence>
<feature type="domain" description="Spore germination GerAC-like C-terminal" evidence="8">
    <location>
        <begin position="228"/>
        <end position="389"/>
    </location>
</feature>
<evidence type="ECO:0000313" key="10">
    <source>
        <dbReference type="EMBL" id="GGF29232.1"/>
    </source>
</evidence>
<dbReference type="PANTHER" id="PTHR35789:SF1">
    <property type="entry name" value="SPORE GERMINATION PROTEIN B3"/>
    <property type="match status" value="1"/>
</dbReference>
<evidence type="ECO:0000256" key="2">
    <source>
        <dbReference type="ARBA" id="ARBA00007886"/>
    </source>
</evidence>
<feature type="domain" description="Spore germination protein N-terminal" evidence="9">
    <location>
        <begin position="27"/>
        <end position="197"/>
    </location>
</feature>
<evidence type="ECO:0000256" key="4">
    <source>
        <dbReference type="ARBA" id="ARBA00022729"/>
    </source>
</evidence>
<comment type="caution">
    <text evidence="10">The sequence shown here is derived from an EMBL/GenBank/DDBJ whole genome shotgun (WGS) entry which is preliminary data.</text>
</comment>
<keyword evidence="11" id="KW-1185">Reference proteome</keyword>
<dbReference type="Gene3D" id="6.20.190.10">
    <property type="entry name" value="Nutrient germinant receptor protein C, domain 1"/>
    <property type="match status" value="1"/>
</dbReference>
<dbReference type="InterPro" id="IPR038501">
    <property type="entry name" value="Spore_GerAC_C_sf"/>
</dbReference>
<evidence type="ECO:0000256" key="5">
    <source>
        <dbReference type="ARBA" id="ARBA00023136"/>
    </source>
</evidence>
<dbReference type="Pfam" id="PF25198">
    <property type="entry name" value="Spore_GerAC_N"/>
    <property type="match status" value="1"/>
</dbReference>
<dbReference type="NCBIfam" id="TIGR02887">
    <property type="entry name" value="spore_ger_x_C"/>
    <property type="match status" value="1"/>
</dbReference>
<dbReference type="GO" id="GO:0016020">
    <property type="term" value="C:membrane"/>
    <property type="evidence" value="ECO:0007669"/>
    <property type="project" value="UniProtKB-SubCell"/>
</dbReference>
<dbReference type="InterPro" id="IPR008844">
    <property type="entry name" value="Spore_GerAC-like"/>
</dbReference>
<comment type="similarity">
    <text evidence="2">Belongs to the GerABKC lipoprotein family.</text>
</comment>
<accession>A0A917B885</accession>